<reference evidence="1" key="1">
    <citation type="submission" date="2023-03" db="EMBL/GenBank/DDBJ databases">
        <authorList>
            <person name="Shen W."/>
            <person name="Cai J."/>
        </authorList>
    </citation>
    <scope>NUCLEOTIDE SEQUENCE</scope>
    <source>
        <strain evidence="1">Y15</strain>
    </source>
</reference>
<protein>
    <submittedName>
        <fullName evidence="1">Uncharacterized protein</fullName>
    </submittedName>
</protein>
<comment type="caution">
    <text evidence="1">The sequence shown here is derived from an EMBL/GenBank/DDBJ whole genome shotgun (WGS) entry which is preliminary data.</text>
</comment>
<evidence type="ECO:0000313" key="2">
    <source>
        <dbReference type="Proteomes" id="UP001254770"/>
    </source>
</evidence>
<organism evidence="1 2">
    <name type="scientific">Enterococcus raffinosus</name>
    <dbReference type="NCBI Taxonomy" id="71452"/>
    <lineage>
        <taxon>Bacteria</taxon>
        <taxon>Bacillati</taxon>
        <taxon>Bacillota</taxon>
        <taxon>Bacilli</taxon>
        <taxon>Lactobacillales</taxon>
        <taxon>Enterococcaceae</taxon>
        <taxon>Enterococcus</taxon>
    </lineage>
</organism>
<proteinExistence type="predicted"/>
<dbReference type="EMBL" id="JARPXL010000037">
    <property type="protein sequence ID" value="MDT2546611.1"/>
    <property type="molecule type" value="Genomic_DNA"/>
</dbReference>
<gene>
    <name evidence="1" type="ORF">P7D69_19975</name>
</gene>
<evidence type="ECO:0000313" key="1">
    <source>
        <dbReference type="EMBL" id="MDT2546611.1"/>
    </source>
</evidence>
<name>A0AAW8TFN5_9ENTE</name>
<accession>A0AAW8TFN5</accession>
<dbReference type="RefSeq" id="WP_311816960.1">
    <property type="nucleotide sequence ID" value="NZ_JARPXG010000035.1"/>
</dbReference>
<sequence>MVYRPRYLDEKRRNYTRILINAQLKNGKIVMNYSDNSKVITTKERIEFFDSNGDLKCWFNDKGEGELY</sequence>
<dbReference type="AlphaFoldDB" id="A0AAW8TFN5"/>
<dbReference type="Proteomes" id="UP001254770">
    <property type="component" value="Unassembled WGS sequence"/>
</dbReference>